<dbReference type="SUPFAM" id="SSF47413">
    <property type="entry name" value="lambda repressor-like DNA-binding domains"/>
    <property type="match status" value="1"/>
</dbReference>
<organism evidence="2 3">
    <name type="scientific">Streptomyces millisiae</name>
    <dbReference type="NCBI Taxonomy" id="3075542"/>
    <lineage>
        <taxon>Bacteria</taxon>
        <taxon>Bacillati</taxon>
        <taxon>Actinomycetota</taxon>
        <taxon>Actinomycetes</taxon>
        <taxon>Kitasatosporales</taxon>
        <taxon>Streptomycetaceae</taxon>
        <taxon>Streptomyces</taxon>
    </lineage>
</organism>
<dbReference type="RefSeq" id="WP_311602508.1">
    <property type="nucleotide sequence ID" value="NZ_JAVREM010000054.1"/>
</dbReference>
<dbReference type="SMART" id="SM00530">
    <property type="entry name" value="HTH_XRE"/>
    <property type="match status" value="1"/>
</dbReference>
<reference evidence="3" key="1">
    <citation type="submission" date="2023-07" db="EMBL/GenBank/DDBJ databases">
        <title>30 novel species of actinomycetes from the DSMZ collection.</title>
        <authorList>
            <person name="Nouioui I."/>
        </authorList>
    </citation>
    <scope>NUCLEOTIDE SEQUENCE [LARGE SCALE GENOMIC DNA]</scope>
    <source>
        <strain evidence="3">DSM 44918</strain>
    </source>
</reference>
<evidence type="ECO:0000259" key="1">
    <source>
        <dbReference type="PROSITE" id="PS50943"/>
    </source>
</evidence>
<comment type="caution">
    <text evidence="2">The sequence shown here is derived from an EMBL/GenBank/DDBJ whole genome shotgun (WGS) entry which is preliminary data.</text>
</comment>
<dbReference type="Proteomes" id="UP001183420">
    <property type="component" value="Unassembled WGS sequence"/>
</dbReference>
<keyword evidence="3" id="KW-1185">Reference proteome</keyword>
<evidence type="ECO:0000313" key="2">
    <source>
        <dbReference type="EMBL" id="MDT0322082.1"/>
    </source>
</evidence>
<accession>A0ABU2LWX4</accession>
<evidence type="ECO:0000313" key="3">
    <source>
        <dbReference type="Proteomes" id="UP001183420"/>
    </source>
</evidence>
<sequence>MADPCPDDHDRTGARIAAYRKRAGLTQRGLAQRIPYSYSLLRHVEAGHKRASPQLTAAVARALGVPVAALTGSSVHTLHPDRVAALVRPIREALDVYDLPVDAYLPQAPAFELTAAADGLCQDVRAARLQLAAAALPSLLLDLFVACRERPTTELWRSLASTCRSAHDVATKLGYQDLAALALDRMGWAAERASDPVLAAIRQYKRALSYRSPSAQHHIGLRMVAEGHRLLGGRVADGLAARAVAGQLHLGAAVLAARAADVPLMESHLAQATELAERSGEIGHVHWLSFGPANVSAHETFARLELRQFDAAYAAARAVRPPRGWATSRRAAHLVDQARAELETGRTDAALASLSLARRLAPQQTRFHPRVRETVQGLLHIRRSSPHALSRLAAWVGV</sequence>
<dbReference type="Gene3D" id="1.10.260.40">
    <property type="entry name" value="lambda repressor-like DNA-binding domains"/>
    <property type="match status" value="1"/>
</dbReference>
<gene>
    <name evidence="2" type="ORF">RNC47_27490</name>
</gene>
<dbReference type="InterPro" id="IPR010982">
    <property type="entry name" value="Lambda_DNA-bd_dom_sf"/>
</dbReference>
<dbReference type="EMBL" id="JAVREM010000054">
    <property type="protein sequence ID" value="MDT0322082.1"/>
    <property type="molecule type" value="Genomic_DNA"/>
</dbReference>
<dbReference type="CDD" id="cd00093">
    <property type="entry name" value="HTH_XRE"/>
    <property type="match status" value="1"/>
</dbReference>
<name>A0ABU2LWX4_9ACTN</name>
<dbReference type="PROSITE" id="PS50943">
    <property type="entry name" value="HTH_CROC1"/>
    <property type="match status" value="1"/>
</dbReference>
<dbReference type="InterPro" id="IPR001387">
    <property type="entry name" value="Cro/C1-type_HTH"/>
</dbReference>
<dbReference type="Pfam" id="PF13560">
    <property type="entry name" value="HTH_31"/>
    <property type="match status" value="1"/>
</dbReference>
<protein>
    <submittedName>
        <fullName evidence="2">Helix-turn-helix transcriptional regulator</fullName>
    </submittedName>
</protein>
<feature type="domain" description="HTH cro/C1-type" evidence="1">
    <location>
        <begin position="16"/>
        <end position="70"/>
    </location>
</feature>
<proteinExistence type="predicted"/>